<dbReference type="Proteomes" id="UP000177912">
    <property type="component" value="Unassembled WGS sequence"/>
</dbReference>
<reference evidence="2 3" key="1">
    <citation type="journal article" date="2016" name="Nat. Commun.">
        <title>Thousands of microbial genomes shed light on interconnected biogeochemical processes in an aquifer system.</title>
        <authorList>
            <person name="Anantharaman K."/>
            <person name="Brown C.T."/>
            <person name="Hug L.A."/>
            <person name="Sharon I."/>
            <person name="Castelle C.J."/>
            <person name="Probst A.J."/>
            <person name="Thomas B.C."/>
            <person name="Singh A."/>
            <person name="Wilkins M.J."/>
            <person name="Karaoz U."/>
            <person name="Brodie E.L."/>
            <person name="Williams K.H."/>
            <person name="Hubbard S.S."/>
            <person name="Banfield J.F."/>
        </authorList>
    </citation>
    <scope>NUCLEOTIDE SEQUENCE [LARGE SCALE GENOMIC DNA]</scope>
</reference>
<evidence type="ECO:0000313" key="2">
    <source>
        <dbReference type="EMBL" id="OGE79888.1"/>
    </source>
</evidence>
<comment type="caution">
    <text evidence="2">The sequence shown here is derived from an EMBL/GenBank/DDBJ whole genome shotgun (WGS) entry which is preliminary data.</text>
</comment>
<feature type="region of interest" description="Disordered" evidence="1">
    <location>
        <begin position="394"/>
        <end position="431"/>
    </location>
</feature>
<organism evidence="2 3">
    <name type="scientific">Candidatus Doudnabacteria bacterium RIFCSPHIGHO2_01_FULL_43_23</name>
    <dbReference type="NCBI Taxonomy" id="1817822"/>
    <lineage>
        <taxon>Bacteria</taxon>
        <taxon>Candidatus Doudnaibacteriota</taxon>
    </lineage>
</organism>
<accession>A0A1F5NQI5</accession>
<dbReference type="AlphaFoldDB" id="A0A1F5NQI5"/>
<feature type="region of interest" description="Disordered" evidence="1">
    <location>
        <begin position="89"/>
        <end position="133"/>
    </location>
</feature>
<name>A0A1F5NQI5_9BACT</name>
<feature type="region of interest" description="Disordered" evidence="1">
    <location>
        <begin position="202"/>
        <end position="233"/>
    </location>
</feature>
<dbReference type="EMBL" id="MFEI01000044">
    <property type="protein sequence ID" value="OGE79888.1"/>
    <property type="molecule type" value="Genomic_DNA"/>
</dbReference>
<protein>
    <submittedName>
        <fullName evidence="2">Uncharacterized protein</fullName>
    </submittedName>
</protein>
<sequence>MNIVLLSQQNSKWIIFMNNTESKKELPGQQNKEPASIDEARVLFNSLKNSGSEAELDYLLDLLLINDELSKQEGAEALRKEIVEYQELQHAKKSKAGENSETATGSPENAGLKTLEPTATEGKTTSENAIESAESKSDSALKYVKGLLENSEVEGVTVKDLGRKFSSSQKKDIREILGWGMRKIQGITILELSEALTAKASEVSNNPDPDAQESMADKSHSAGSVTGEEVEEIKEPNLEELIARAKDESLDATERSRAQVEALDILMAEFNDPEIEDKAGLQIRIDELQALGRQMSEKNIVSREETVQEPLRKAQEKYLILDKNTVARLWKEINNKPDEDAIYRLIGHYWRSVQNYRGKLKNANEGDKITLKAIINSAEQSLITLTAKLNKEIPGLPKTGDVGKSGSTNPNVSKKEAPKAGQEASGEETAQAKAMRINIRRATDSGFADDEIAGKTADELKTLLEERNYRAYKFLTAWPSYKSLDDLKKVLKNSTHKPSYIPAGMTRKDIFRALRVYEQDKESAERLQVQVIGKEGEKSENSQWPEVELSTEWDETDRANFVRARADFLHELESEPGYKPEYLPGFRKIASDEAILIAEELKKDRK</sequence>
<feature type="compositionally biased region" description="Basic and acidic residues" evidence="1">
    <location>
        <begin position="89"/>
        <end position="98"/>
    </location>
</feature>
<evidence type="ECO:0000256" key="1">
    <source>
        <dbReference type="SAM" id="MobiDB-lite"/>
    </source>
</evidence>
<gene>
    <name evidence="2" type="ORF">A2826_01200</name>
</gene>
<proteinExistence type="predicted"/>
<evidence type="ECO:0000313" key="3">
    <source>
        <dbReference type="Proteomes" id="UP000177912"/>
    </source>
</evidence>
<dbReference type="STRING" id="1817822.A2826_01200"/>